<keyword evidence="3" id="KW-0732">Signal</keyword>
<protein>
    <submittedName>
        <fullName evidence="7">Carbohydrate-binding protein SusD</fullName>
    </submittedName>
</protein>
<proteinExistence type="inferred from homology"/>
<evidence type="ECO:0000259" key="6">
    <source>
        <dbReference type="Pfam" id="PF07980"/>
    </source>
</evidence>
<evidence type="ECO:0000256" key="3">
    <source>
        <dbReference type="ARBA" id="ARBA00022729"/>
    </source>
</evidence>
<dbReference type="Pfam" id="PF07980">
    <property type="entry name" value="SusD_RagB"/>
    <property type="match status" value="1"/>
</dbReference>
<name>A0A1V9FIP5_9BACT</name>
<dbReference type="RefSeq" id="WP_081155396.1">
    <property type="nucleotide sequence ID" value="NZ_LVYD01000102.1"/>
</dbReference>
<dbReference type="STRING" id="1703345.A3860_07955"/>
<keyword evidence="4" id="KW-0472">Membrane</keyword>
<dbReference type="EMBL" id="LVYD01000102">
    <property type="protein sequence ID" value="OQP58244.1"/>
    <property type="molecule type" value="Genomic_DNA"/>
</dbReference>
<evidence type="ECO:0000256" key="2">
    <source>
        <dbReference type="ARBA" id="ARBA00006275"/>
    </source>
</evidence>
<dbReference type="Gene3D" id="1.25.40.390">
    <property type="match status" value="2"/>
</dbReference>
<evidence type="ECO:0000313" key="8">
    <source>
        <dbReference type="Proteomes" id="UP000192796"/>
    </source>
</evidence>
<reference evidence="7 8" key="1">
    <citation type="submission" date="2016-03" db="EMBL/GenBank/DDBJ databases">
        <title>Niastella vici sp. nov., isolated from farmland soil.</title>
        <authorList>
            <person name="Chen L."/>
            <person name="Wang D."/>
            <person name="Yang S."/>
            <person name="Wang G."/>
        </authorList>
    </citation>
    <scope>NUCLEOTIDE SEQUENCE [LARGE SCALE GENOMIC DNA]</scope>
    <source>
        <strain evidence="7 8">DJ57</strain>
    </source>
</reference>
<dbReference type="PROSITE" id="PS51257">
    <property type="entry name" value="PROKAR_LIPOPROTEIN"/>
    <property type="match status" value="1"/>
</dbReference>
<keyword evidence="8" id="KW-1185">Reference proteome</keyword>
<accession>A0A1V9FIP5</accession>
<comment type="similarity">
    <text evidence="2">Belongs to the SusD family.</text>
</comment>
<keyword evidence="5" id="KW-0998">Cell outer membrane</keyword>
<evidence type="ECO:0000313" key="7">
    <source>
        <dbReference type="EMBL" id="OQP58244.1"/>
    </source>
</evidence>
<dbReference type="Proteomes" id="UP000192796">
    <property type="component" value="Unassembled WGS sequence"/>
</dbReference>
<comment type="caution">
    <text evidence="7">The sequence shown here is derived from an EMBL/GenBank/DDBJ whole genome shotgun (WGS) entry which is preliminary data.</text>
</comment>
<dbReference type="OrthoDB" id="9794888at2"/>
<dbReference type="SUPFAM" id="SSF48452">
    <property type="entry name" value="TPR-like"/>
    <property type="match status" value="1"/>
</dbReference>
<comment type="subcellular location">
    <subcellularLocation>
        <location evidence="1">Cell outer membrane</location>
    </subcellularLocation>
</comment>
<dbReference type="InterPro" id="IPR012944">
    <property type="entry name" value="SusD_RagB_dom"/>
</dbReference>
<organism evidence="7 8">
    <name type="scientific">Niastella vici</name>
    <dbReference type="NCBI Taxonomy" id="1703345"/>
    <lineage>
        <taxon>Bacteria</taxon>
        <taxon>Pseudomonadati</taxon>
        <taxon>Bacteroidota</taxon>
        <taxon>Chitinophagia</taxon>
        <taxon>Chitinophagales</taxon>
        <taxon>Chitinophagaceae</taxon>
        <taxon>Niastella</taxon>
    </lineage>
</organism>
<sequence>MNNQNKQYRFVTLAVLFIIALGWSSCKVDPILDPNNPSTSGITQNASLGELQNLVVGTEAGMRNNLNTYFDAVSVIGREIYRFSTSDPRFTSDLLGKGSAVLDNNTFYTTNPFGGRYRDVKNTNILIAALQNTKASLSDPQRKAAIAYAKTVQAYELLMVFNQQYENGIRVDVSDPDKLGPFLSKDESLNAIQNLLNDANLDLKGSTVDLPFTTTLYNSKKASDFSKFNRALAARVAVYRKDWALANTALSESFFDLNGSLTDGSYYLYSTGGGDLLNPLFFPLNSPAAEDRVVQPSFITDAEAGDTRLSKAPKRTTTAAQDGLSSDYDFWVYKSNVASIPIIRNEELILLYAEAQAQVNNTSNAVTAINKIRNAASLSNYSGATDLNSLINEILKQRRYSLFGEGHRWIDMRRYNRLNQLPIDRTGDDVWQQFPRPQTEL</sequence>
<dbReference type="GO" id="GO:0009279">
    <property type="term" value="C:cell outer membrane"/>
    <property type="evidence" value="ECO:0007669"/>
    <property type="project" value="UniProtKB-SubCell"/>
</dbReference>
<dbReference type="CDD" id="cd08977">
    <property type="entry name" value="SusD"/>
    <property type="match status" value="1"/>
</dbReference>
<evidence type="ECO:0000256" key="4">
    <source>
        <dbReference type="ARBA" id="ARBA00023136"/>
    </source>
</evidence>
<feature type="domain" description="RagB/SusD" evidence="6">
    <location>
        <begin position="331"/>
        <end position="416"/>
    </location>
</feature>
<dbReference type="AlphaFoldDB" id="A0A1V9FIP5"/>
<gene>
    <name evidence="7" type="ORF">A3860_07955</name>
</gene>
<evidence type="ECO:0000256" key="5">
    <source>
        <dbReference type="ARBA" id="ARBA00023237"/>
    </source>
</evidence>
<evidence type="ECO:0000256" key="1">
    <source>
        <dbReference type="ARBA" id="ARBA00004442"/>
    </source>
</evidence>
<dbReference type="InterPro" id="IPR011990">
    <property type="entry name" value="TPR-like_helical_dom_sf"/>
</dbReference>